<dbReference type="InterPro" id="IPR032879">
    <property type="entry name" value="FixG_C"/>
</dbReference>
<feature type="region of interest" description="Disordered" evidence="7">
    <location>
        <begin position="1"/>
        <end position="34"/>
    </location>
</feature>
<keyword evidence="4" id="KW-0249">Electron transport</keyword>
<keyword evidence="2" id="KW-0004">4Fe-4S</keyword>
<feature type="transmembrane region" description="Helical" evidence="8">
    <location>
        <begin position="220"/>
        <end position="237"/>
    </location>
</feature>
<dbReference type="GO" id="GO:0051539">
    <property type="term" value="F:4 iron, 4 sulfur cluster binding"/>
    <property type="evidence" value="ECO:0007669"/>
    <property type="project" value="UniProtKB-KW"/>
</dbReference>
<evidence type="ECO:0000259" key="9">
    <source>
        <dbReference type="PROSITE" id="PS51379"/>
    </source>
</evidence>
<evidence type="ECO:0000256" key="5">
    <source>
        <dbReference type="ARBA" id="ARBA00023004"/>
    </source>
</evidence>
<dbReference type="Proteomes" id="UP000554286">
    <property type="component" value="Unassembled WGS sequence"/>
</dbReference>
<evidence type="ECO:0000256" key="1">
    <source>
        <dbReference type="ARBA" id="ARBA00022448"/>
    </source>
</evidence>
<dbReference type="Pfam" id="PF12801">
    <property type="entry name" value="Fer4_5"/>
    <property type="match status" value="1"/>
</dbReference>
<feature type="transmembrane region" description="Helical" evidence="8">
    <location>
        <begin position="183"/>
        <end position="200"/>
    </location>
</feature>
<dbReference type="InterPro" id="IPR017896">
    <property type="entry name" value="4Fe4S_Fe-S-bd"/>
</dbReference>
<keyword evidence="6" id="KW-0411">Iron-sulfur</keyword>
<dbReference type="AlphaFoldDB" id="A0A7W6RGS6"/>
<keyword evidence="8" id="KW-1133">Transmembrane helix</keyword>
<feature type="domain" description="4Fe-4S ferredoxin-type" evidence="9">
    <location>
        <begin position="278"/>
        <end position="308"/>
    </location>
</feature>
<name>A0A7W6RGS6_9PROT</name>
<dbReference type="PANTHER" id="PTHR30176">
    <property type="entry name" value="FERREDOXIN-TYPE PROTEIN NAPH"/>
    <property type="match status" value="1"/>
</dbReference>
<accession>A0A7W6RGS6</accession>
<comment type="caution">
    <text evidence="10">The sequence shown here is derived from an EMBL/GenBank/DDBJ whole genome shotgun (WGS) entry which is preliminary data.</text>
</comment>
<feature type="transmembrane region" description="Helical" evidence="8">
    <location>
        <begin position="57"/>
        <end position="75"/>
    </location>
</feature>
<organism evidence="10 11">
    <name type="scientific">Roseospira visakhapatnamensis</name>
    <dbReference type="NCBI Taxonomy" id="390880"/>
    <lineage>
        <taxon>Bacteria</taxon>
        <taxon>Pseudomonadati</taxon>
        <taxon>Pseudomonadota</taxon>
        <taxon>Alphaproteobacteria</taxon>
        <taxon>Rhodospirillales</taxon>
        <taxon>Rhodospirillaceae</taxon>
        <taxon>Roseospira</taxon>
    </lineage>
</organism>
<dbReference type="RefSeq" id="WP_184049176.1">
    <property type="nucleotide sequence ID" value="NZ_JACIGK010000078.1"/>
</dbReference>
<dbReference type="GO" id="GO:0005886">
    <property type="term" value="C:plasma membrane"/>
    <property type="evidence" value="ECO:0007669"/>
    <property type="project" value="TreeGrafter"/>
</dbReference>
<evidence type="ECO:0000256" key="2">
    <source>
        <dbReference type="ARBA" id="ARBA00022485"/>
    </source>
</evidence>
<reference evidence="10 11" key="1">
    <citation type="submission" date="2020-08" db="EMBL/GenBank/DDBJ databases">
        <title>Genome sequencing of Purple Non-Sulfur Bacteria from various extreme environments.</title>
        <authorList>
            <person name="Mayer M."/>
        </authorList>
    </citation>
    <scope>NUCLEOTIDE SEQUENCE [LARGE SCALE GENOMIC DNA]</scope>
    <source>
        <strain evidence="10 11">JA131</strain>
    </source>
</reference>
<dbReference type="EMBL" id="JACIGK010000078">
    <property type="protein sequence ID" value="MBB4268286.1"/>
    <property type="molecule type" value="Genomic_DNA"/>
</dbReference>
<dbReference type="PROSITE" id="PS00198">
    <property type="entry name" value="4FE4S_FER_1"/>
    <property type="match status" value="1"/>
</dbReference>
<dbReference type="PROSITE" id="PS51379">
    <property type="entry name" value="4FE4S_FER_2"/>
    <property type="match status" value="1"/>
</dbReference>
<evidence type="ECO:0000256" key="7">
    <source>
        <dbReference type="SAM" id="MobiDB-lite"/>
    </source>
</evidence>
<dbReference type="Pfam" id="PF11614">
    <property type="entry name" value="FixG_C"/>
    <property type="match status" value="1"/>
</dbReference>
<dbReference type="PANTHER" id="PTHR30176:SF3">
    <property type="entry name" value="FERREDOXIN-TYPE PROTEIN NAPH"/>
    <property type="match status" value="1"/>
</dbReference>
<evidence type="ECO:0000256" key="6">
    <source>
        <dbReference type="ARBA" id="ARBA00023014"/>
    </source>
</evidence>
<keyword evidence="5" id="KW-0408">Iron</keyword>
<keyword evidence="1" id="KW-0813">Transport</keyword>
<dbReference type="InterPro" id="IPR014116">
    <property type="entry name" value="Cyt_c_oxidase_cbb3_FixG"/>
</dbReference>
<evidence type="ECO:0000256" key="3">
    <source>
        <dbReference type="ARBA" id="ARBA00022723"/>
    </source>
</evidence>
<sequence length="505" mass="55469">MTAPDSWSVAPAVGAEATSSSRPRDTGPEAGEMETGSLYSDYEKVYPRRTEGQFRRIKTAMNTVLLSIFFIGPWLRWDRGPDAPGQAILIDMPGRKAYFFAIEIWPQEVYYLTGLLVIAAVTLFFATALLGRVWCGFACFQTVFTDVFVAIERAIEGERSARMRLDRGPLTAAKVSRKVLKNLAWLAVAFAVGLGFALYFGDAPRFLADILTFQAGMAPYGTIAVVGGFCFLLAGYAREQVCIYMCPYARFQSAMMDDESLIVTYESWRGEPRGKARKTEDFSQRGHCVDCTLCVQVCPTGVDIRKGTQLACIGCGLCADACDSIMDRFNLPRGLVRFDSVRNQAGRAAGETVSIRWVRPRTLIYITALAVAIVVMALTLATRSRLEVNVLPERSPLYVMLSDGSIRNGYTFKILNMERVDTRFTVSVHGVEGAEIAVVGYDVPADTPTRVSLPVAGDSVGTFRIYVSADPEALDGAATPLTFRVVNEGNDETINHRVNFNAPGR</sequence>
<feature type="transmembrane region" description="Helical" evidence="8">
    <location>
        <begin position="363"/>
        <end position="381"/>
    </location>
</feature>
<evidence type="ECO:0000256" key="4">
    <source>
        <dbReference type="ARBA" id="ARBA00022982"/>
    </source>
</evidence>
<dbReference type="Pfam" id="PF13746">
    <property type="entry name" value="Fer4_18"/>
    <property type="match status" value="1"/>
</dbReference>
<evidence type="ECO:0000313" key="10">
    <source>
        <dbReference type="EMBL" id="MBB4268286.1"/>
    </source>
</evidence>
<proteinExistence type="predicted"/>
<evidence type="ECO:0000313" key="11">
    <source>
        <dbReference type="Proteomes" id="UP000554286"/>
    </source>
</evidence>
<keyword evidence="11" id="KW-1185">Reference proteome</keyword>
<dbReference type="InterPro" id="IPR051684">
    <property type="entry name" value="Electron_Trans/Redox"/>
</dbReference>
<protein>
    <submittedName>
        <fullName evidence="10">Cytochrome c oxidase accessory protein FixG</fullName>
    </submittedName>
</protein>
<keyword evidence="8" id="KW-0472">Membrane</keyword>
<keyword evidence="3" id="KW-0479">Metal-binding</keyword>
<dbReference type="InterPro" id="IPR017900">
    <property type="entry name" value="4Fe4S_Fe_S_CS"/>
</dbReference>
<feature type="transmembrane region" description="Helical" evidence="8">
    <location>
        <begin position="109"/>
        <end position="130"/>
    </location>
</feature>
<evidence type="ECO:0000256" key="8">
    <source>
        <dbReference type="SAM" id="Phobius"/>
    </source>
</evidence>
<keyword evidence="8" id="KW-0812">Transmembrane</keyword>
<gene>
    <name evidence="10" type="ORF">GGD89_003950</name>
</gene>
<dbReference type="InterPro" id="IPR013783">
    <property type="entry name" value="Ig-like_fold"/>
</dbReference>
<dbReference type="Gene3D" id="2.60.40.10">
    <property type="entry name" value="Immunoglobulins"/>
    <property type="match status" value="1"/>
</dbReference>
<dbReference type="SUPFAM" id="SSF54862">
    <property type="entry name" value="4Fe-4S ferredoxins"/>
    <property type="match status" value="1"/>
</dbReference>
<dbReference type="GO" id="GO:0046872">
    <property type="term" value="F:metal ion binding"/>
    <property type="evidence" value="ECO:0007669"/>
    <property type="project" value="UniProtKB-KW"/>
</dbReference>
<dbReference type="NCBIfam" id="TIGR02745">
    <property type="entry name" value="ccoG_rdxA_fixG"/>
    <property type="match status" value="1"/>
</dbReference>